<dbReference type="InterPro" id="IPR029068">
    <property type="entry name" value="Glyas_Bleomycin-R_OHBP_Dase"/>
</dbReference>
<dbReference type="AlphaFoldDB" id="A0A2R8ACF7"/>
<dbReference type="InterPro" id="IPR037523">
    <property type="entry name" value="VOC_core"/>
</dbReference>
<reference evidence="2 3" key="1">
    <citation type="submission" date="2018-03" db="EMBL/GenBank/DDBJ databases">
        <authorList>
            <person name="Keele B.F."/>
        </authorList>
    </citation>
    <scope>NUCLEOTIDE SEQUENCE [LARGE SCALE GENOMIC DNA]</scope>
    <source>
        <strain evidence="2 3">CeCT 8812</strain>
    </source>
</reference>
<protein>
    <recommendedName>
        <fullName evidence="1">VOC domain-containing protein</fullName>
    </recommendedName>
</protein>
<evidence type="ECO:0000259" key="1">
    <source>
        <dbReference type="PROSITE" id="PS51819"/>
    </source>
</evidence>
<dbReference type="PROSITE" id="PS51819">
    <property type="entry name" value="VOC"/>
    <property type="match status" value="1"/>
</dbReference>
<accession>A0A2R8ACF7</accession>
<evidence type="ECO:0000313" key="2">
    <source>
        <dbReference type="EMBL" id="SPF29941.1"/>
    </source>
</evidence>
<sequence>MNLTSGIPVLRVSDYPRAKAFYVDVLGFSVMEEAGDPVVGFGIFRHGPARVFLEAWQGAEAPYDRWRAYFHTTDIGEVAGRLRAAGTSFSGPTATEYGMTEIEVADPDGNVLCFGVDT</sequence>
<dbReference type="Pfam" id="PF00903">
    <property type="entry name" value="Glyoxalase"/>
    <property type="match status" value="1"/>
</dbReference>
<dbReference type="Proteomes" id="UP000244932">
    <property type="component" value="Unassembled WGS sequence"/>
</dbReference>
<evidence type="ECO:0000313" key="3">
    <source>
        <dbReference type="Proteomes" id="UP000244932"/>
    </source>
</evidence>
<feature type="domain" description="VOC" evidence="1">
    <location>
        <begin position="4"/>
        <end position="117"/>
    </location>
</feature>
<dbReference type="InterPro" id="IPR004360">
    <property type="entry name" value="Glyas_Fos-R_dOase_dom"/>
</dbReference>
<dbReference type="EMBL" id="OMKW01000003">
    <property type="protein sequence ID" value="SPF29941.1"/>
    <property type="molecule type" value="Genomic_DNA"/>
</dbReference>
<gene>
    <name evidence="2" type="ORF">POI8812_02267</name>
</gene>
<dbReference type="Gene3D" id="3.10.180.10">
    <property type="entry name" value="2,3-Dihydroxybiphenyl 1,2-Dioxygenase, domain 1"/>
    <property type="match status" value="1"/>
</dbReference>
<name>A0A2R8ACF7_9RHOB</name>
<proteinExistence type="predicted"/>
<dbReference type="RefSeq" id="WP_162844897.1">
    <property type="nucleotide sequence ID" value="NZ_OMKW01000003.1"/>
</dbReference>
<dbReference type="SUPFAM" id="SSF54593">
    <property type="entry name" value="Glyoxalase/Bleomycin resistance protein/Dihydroxybiphenyl dioxygenase"/>
    <property type="match status" value="1"/>
</dbReference>
<keyword evidence="3" id="KW-1185">Reference proteome</keyword>
<organism evidence="2 3">
    <name type="scientific">Pontivivens insulae</name>
    <dbReference type="NCBI Taxonomy" id="1639689"/>
    <lineage>
        <taxon>Bacteria</taxon>
        <taxon>Pseudomonadati</taxon>
        <taxon>Pseudomonadota</taxon>
        <taxon>Alphaproteobacteria</taxon>
        <taxon>Rhodobacterales</taxon>
        <taxon>Paracoccaceae</taxon>
        <taxon>Pontivivens</taxon>
    </lineage>
</organism>